<evidence type="ECO:0000313" key="9">
    <source>
        <dbReference type="EMBL" id="KTC71037.1"/>
    </source>
</evidence>
<dbReference type="EC" id="1.3.99.-" evidence="9"/>
<dbReference type="Gene3D" id="2.40.110.20">
    <property type="match status" value="1"/>
</dbReference>
<dbReference type="AlphaFoldDB" id="A0A0W0RJ15"/>
<evidence type="ECO:0000259" key="8">
    <source>
        <dbReference type="Pfam" id="PF22217"/>
    </source>
</evidence>
<dbReference type="RefSeq" id="WP_058460215.1">
    <property type="nucleotide sequence ID" value="NZ_CAAAIY010000005.1"/>
</dbReference>
<dbReference type="InterPro" id="IPR006091">
    <property type="entry name" value="Acyl-CoA_Oxase/DH_mid-dom"/>
</dbReference>
<dbReference type="Pfam" id="PF22217">
    <property type="entry name" value="ACDH-11_C"/>
    <property type="match status" value="1"/>
</dbReference>
<dbReference type="SUPFAM" id="SSF56645">
    <property type="entry name" value="Acyl-CoA dehydrogenase NM domain-like"/>
    <property type="match status" value="1"/>
</dbReference>
<sequence length="564" mass="63214">MSDFFQTPPRLGNQYDEDRVLKAYLEWKLPSSMLTQVQPELHRLGQRVIEDIYKLGQEAEAFPPKHVPYDPWGKRIDHIEVSQAWKELDKISAEEKLIAIGYERQHGALSRIHQFAKLYLFHPSSAIYTCPLAMTDGAARALELYADESLKNHAFPHLTSSDPARFWTSGQWMTERTGGSDVSNTSTIARPDGSHFRLSGVKWFTSATTSQIAMTLARIEGAPEGSKGLSLFYLELRDPMGKLNGIRINRLKDKLGTRALPTAELTLEDAPALLVGNAGDGVKKISSLFNITRIYNACCAVGYMRRALALARDYATKRVAFGHTLSKHVLHLETLASMQLEFTAAFHLVFHAIELLGKDELGEATETERAVLRLLTPLIKLYTAKQSIALVSEALEAFGGAGYIEDTGLPQLLRNAQVLSIWEGTTNILSLDALRAMHKENAAFFFLEDIKKRLSHIANKELIQSQVKIQHTTQKLGNYIQSISQMSDEEQQAGARQLAFALAQTYAASLLLEHAQWSSQHNKDTLPTITAIRWCEKNPPELLDFSESYRKGSQLLAMDYNDFH</sequence>
<evidence type="ECO:0000259" key="7">
    <source>
        <dbReference type="Pfam" id="PF18158"/>
    </source>
</evidence>
<dbReference type="STRING" id="447.Lboz_2614"/>
<dbReference type="PATRIC" id="fig|447.4.peg.2777"/>
<keyword evidence="3 4" id="KW-0274">FAD</keyword>
<dbReference type="InterPro" id="IPR041504">
    <property type="entry name" value="AidB_N"/>
</dbReference>
<dbReference type="InterPro" id="IPR009100">
    <property type="entry name" value="AcylCoA_DH/oxidase_NM_dom_sf"/>
</dbReference>
<evidence type="ECO:0000256" key="2">
    <source>
        <dbReference type="ARBA" id="ARBA00022630"/>
    </source>
</evidence>
<dbReference type="InterPro" id="IPR009075">
    <property type="entry name" value="AcylCo_DH/oxidase_C"/>
</dbReference>
<dbReference type="InterPro" id="IPR036250">
    <property type="entry name" value="AcylCo_DH-like_C"/>
</dbReference>
<dbReference type="GO" id="GO:0003995">
    <property type="term" value="F:acyl-CoA dehydrogenase activity"/>
    <property type="evidence" value="ECO:0007669"/>
    <property type="project" value="TreeGrafter"/>
</dbReference>
<feature type="domain" description="Acyl-CoA dehydrogenase/oxidase C-terminal" evidence="5">
    <location>
        <begin position="279"/>
        <end position="436"/>
    </location>
</feature>
<evidence type="ECO:0000256" key="1">
    <source>
        <dbReference type="ARBA" id="ARBA00009347"/>
    </source>
</evidence>
<gene>
    <name evidence="9" type="ORF">Lboz_2614</name>
</gene>
<keyword evidence="4 9" id="KW-0560">Oxidoreductase</keyword>
<dbReference type="Pfam" id="PF02770">
    <property type="entry name" value="Acyl-CoA_dh_M"/>
    <property type="match status" value="1"/>
</dbReference>
<comment type="caution">
    <text evidence="9">The sequence shown here is derived from an EMBL/GenBank/DDBJ whole genome shotgun (WGS) entry which is preliminary data.</text>
</comment>
<evidence type="ECO:0000256" key="3">
    <source>
        <dbReference type="ARBA" id="ARBA00022827"/>
    </source>
</evidence>
<dbReference type="Pfam" id="PF18158">
    <property type="entry name" value="AidB_N"/>
    <property type="match status" value="1"/>
</dbReference>
<dbReference type="InterPro" id="IPR053998">
    <property type="entry name" value="ACDH-11_C"/>
</dbReference>
<keyword evidence="2 4" id="KW-0285">Flavoprotein</keyword>
<reference evidence="9 10" key="1">
    <citation type="submission" date="2015-11" db="EMBL/GenBank/DDBJ databases">
        <title>Genomic analysis of 38 Legionella species identifies large and diverse effector repertoires.</title>
        <authorList>
            <person name="Burstein D."/>
            <person name="Amaro F."/>
            <person name="Zusman T."/>
            <person name="Lifshitz Z."/>
            <person name="Cohen O."/>
            <person name="Gilbert J.A."/>
            <person name="Pupko T."/>
            <person name="Shuman H.A."/>
            <person name="Segal G."/>
        </authorList>
    </citation>
    <scope>NUCLEOTIDE SEQUENCE [LARGE SCALE GENOMIC DNA]</scope>
    <source>
        <strain evidence="9 10">WIGA</strain>
    </source>
</reference>
<dbReference type="PANTHER" id="PTHR42707:SF2">
    <property type="entry name" value="ACD11 DEHYDROGENASE"/>
    <property type="match status" value="1"/>
</dbReference>
<dbReference type="Gene3D" id="1.20.140.10">
    <property type="entry name" value="Butyryl-CoA Dehydrogenase, subunit A, domain 3"/>
    <property type="match status" value="1"/>
</dbReference>
<dbReference type="Pfam" id="PF00441">
    <property type="entry name" value="Acyl-CoA_dh_1"/>
    <property type="match status" value="1"/>
</dbReference>
<dbReference type="Gene3D" id="6.10.250.600">
    <property type="match status" value="1"/>
</dbReference>
<comment type="cofactor">
    <cofactor evidence="4">
        <name>FAD</name>
        <dbReference type="ChEBI" id="CHEBI:57692"/>
    </cofactor>
</comment>
<dbReference type="Proteomes" id="UP000054695">
    <property type="component" value="Unassembled WGS sequence"/>
</dbReference>
<feature type="domain" description="Acyl-CoA dehydrogenase 11-like C-terminal" evidence="8">
    <location>
        <begin position="445"/>
        <end position="537"/>
    </location>
</feature>
<protein>
    <submittedName>
        <fullName evidence="9">Acyl-CoA dehydrogenase</fullName>
        <ecNumber evidence="9">1.3.99.-</ecNumber>
    </submittedName>
</protein>
<evidence type="ECO:0000259" key="6">
    <source>
        <dbReference type="Pfam" id="PF02770"/>
    </source>
</evidence>
<evidence type="ECO:0000313" key="10">
    <source>
        <dbReference type="Proteomes" id="UP000054695"/>
    </source>
</evidence>
<evidence type="ECO:0000256" key="4">
    <source>
        <dbReference type="RuleBase" id="RU362125"/>
    </source>
</evidence>
<accession>A0A0W0RJ15</accession>
<feature type="domain" description="Acyl-CoA oxidase/dehydrogenase middle" evidence="6">
    <location>
        <begin position="171"/>
        <end position="269"/>
    </location>
</feature>
<evidence type="ECO:0000259" key="5">
    <source>
        <dbReference type="Pfam" id="PF00441"/>
    </source>
</evidence>
<feature type="domain" description="Adaptive response protein AidB N-terminal" evidence="7">
    <location>
        <begin position="13"/>
        <end position="160"/>
    </location>
</feature>
<name>A0A0W0RJ15_LEGBO</name>
<dbReference type="InterPro" id="IPR052904">
    <property type="entry name" value="Acyl-CoA_dehydrogenase-like"/>
</dbReference>
<dbReference type="OrthoDB" id="9771038at2"/>
<keyword evidence="10" id="KW-1185">Reference proteome</keyword>
<organism evidence="9 10">
    <name type="scientific">Legionella bozemanae</name>
    <name type="common">Fluoribacter bozemanae</name>
    <dbReference type="NCBI Taxonomy" id="447"/>
    <lineage>
        <taxon>Bacteria</taxon>
        <taxon>Pseudomonadati</taxon>
        <taxon>Pseudomonadota</taxon>
        <taxon>Gammaproteobacteria</taxon>
        <taxon>Legionellales</taxon>
        <taxon>Legionellaceae</taxon>
        <taxon>Legionella</taxon>
    </lineage>
</organism>
<proteinExistence type="inferred from homology"/>
<dbReference type="PANTHER" id="PTHR42707">
    <property type="entry name" value="ACYL-COA DEHYDROGENASE"/>
    <property type="match status" value="1"/>
</dbReference>
<dbReference type="SUPFAM" id="SSF47203">
    <property type="entry name" value="Acyl-CoA dehydrogenase C-terminal domain-like"/>
    <property type="match status" value="1"/>
</dbReference>
<comment type="similarity">
    <text evidence="1 4">Belongs to the acyl-CoA dehydrogenase family.</text>
</comment>
<dbReference type="EMBL" id="LNXU01000032">
    <property type="protein sequence ID" value="KTC71037.1"/>
    <property type="molecule type" value="Genomic_DNA"/>
</dbReference>